<accession>A0ABW4J747</accession>
<evidence type="ECO:0000313" key="2">
    <source>
        <dbReference type="Proteomes" id="UP001597267"/>
    </source>
</evidence>
<dbReference type="InterPro" id="IPR016783">
    <property type="entry name" value="Biofilm_formation_YmcA"/>
</dbReference>
<dbReference type="InterPro" id="IPR010368">
    <property type="entry name" value="Com_YlbF"/>
</dbReference>
<dbReference type="Pfam" id="PF06133">
    <property type="entry name" value="Com_YlbF"/>
    <property type="match status" value="1"/>
</dbReference>
<gene>
    <name evidence="1" type="ORF">ACFQ5M_06620</name>
</gene>
<dbReference type="InterPro" id="IPR023378">
    <property type="entry name" value="YheA/YmcA-like_dom_sf"/>
</dbReference>
<evidence type="ECO:0000313" key="1">
    <source>
        <dbReference type="EMBL" id="MFD1671758.1"/>
    </source>
</evidence>
<dbReference type="Gene3D" id="1.20.1500.10">
    <property type="entry name" value="YheA/YmcA-like"/>
    <property type="match status" value="1"/>
</dbReference>
<dbReference type="RefSeq" id="WP_125713797.1">
    <property type="nucleotide sequence ID" value="NZ_JBHTOP010000022.1"/>
</dbReference>
<organism evidence="1 2">
    <name type="scientific">Agrilactobacillus yilanensis</name>
    <dbReference type="NCBI Taxonomy" id="2485997"/>
    <lineage>
        <taxon>Bacteria</taxon>
        <taxon>Bacillati</taxon>
        <taxon>Bacillota</taxon>
        <taxon>Bacilli</taxon>
        <taxon>Lactobacillales</taxon>
        <taxon>Lactobacillaceae</taxon>
        <taxon>Agrilactobacillus</taxon>
    </lineage>
</organism>
<name>A0ABW4J747_9LACO</name>
<dbReference type="SUPFAM" id="SSF158622">
    <property type="entry name" value="YheA/YmcA-like"/>
    <property type="match status" value="1"/>
</dbReference>
<dbReference type="PIRSF" id="PIRSF021287">
    <property type="entry name" value="Biofilm_formation_YmcA"/>
    <property type="match status" value="1"/>
</dbReference>
<dbReference type="EMBL" id="JBHTOP010000022">
    <property type="protein sequence ID" value="MFD1671758.1"/>
    <property type="molecule type" value="Genomic_DNA"/>
</dbReference>
<sequence length="129" mass="14495">MATDLQKQLQALEPNIAEALAVLDAALVAEPIIEDYQKIEAQVLNSPHLKELQADLKKAQRDIVIYQKLEKPKAAKQAAMKADTLKQSIERDPLTIAYRQSLYEADEILEHITGLFEAELQQMMAPKAQ</sequence>
<keyword evidence="2" id="KW-1185">Reference proteome</keyword>
<reference evidence="2" key="1">
    <citation type="journal article" date="2019" name="Int. J. Syst. Evol. Microbiol.">
        <title>The Global Catalogue of Microorganisms (GCM) 10K type strain sequencing project: providing services to taxonomists for standard genome sequencing and annotation.</title>
        <authorList>
            <consortium name="The Broad Institute Genomics Platform"/>
            <consortium name="The Broad Institute Genome Sequencing Center for Infectious Disease"/>
            <person name="Wu L."/>
            <person name="Ma J."/>
        </authorList>
    </citation>
    <scope>NUCLEOTIDE SEQUENCE [LARGE SCALE GENOMIC DNA]</scope>
    <source>
        <strain evidence="2">CCM 8896</strain>
    </source>
</reference>
<proteinExistence type="predicted"/>
<protein>
    <submittedName>
        <fullName evidence="1">YlbF family regulator</fullName>
    </submittedName>
</protein>
<dbReference type="Proteomes" id="UP001597267">
    <property type="component" value="Unassembled WGS sequence"/>
</dbReference>
<comment type="caution">
    <text evidence="1">The sequence shown here is derived from an EMBL/GenBank/DDBJ whole genome shotgun (WGS) entry which is preliminary data.</text>
</comment>